<evidence type="ECO:0000256" key="2">
    <source>
        <dbReference type="ARBA" id="ARBA00023012"/>
    </source>
</evidence>
<evidence type="ECO:0000256" key="4">
    <source>
        <dbReference type="ARBA" id="ARBA00023125"/>
    </source>
</evidence>
<dbReference type="AlphaFoldDB" id="A0A2S4JRZ5"/>
<dbReference type="PROSITE" id="PS51755">
    <property type="entry name" value="OMPR_PHOB"/>
    <property type="match status" value="1"/>
</dbReference>
<reference evidence="11" key="1">
    <citation type="submission" date="2015-12" db="EMBL/GenBank/DDBJ databases">
        <authorList>
            <person name="Lodha T.D."/>
            <person name="Chintalapati S."/>
            <person name="Chintalapati V.R."/>
            <person name="Sravanthi T."/>
        </authorList>
    </citation>
    <scope>NUCLEOTIDE SEQUENCE [LARGE SCALE GENOMIC DNA]</scope>
    <source>
        <strain evidence="11">JC133</strain>
    </source>
</reference>
<evidence type="ECO:0000256" key="7">
    <source>
        <dbReference type="PROSITE-ProRule" id="PRU01091"/>
    </source>
</evidence>
<dbReference type="GO" id="GO:0005829">
    <property type="term" value="C:cytosol"/>
    <property type="evidence" value="ECO:0007669"/>
    <property type="project" value="TreeGrafter"/>
</dbReference>
<evidence type="ECO:0000259" key="9">
    <source>
        <dbReference type="PROSITE" id="PS51755"/>
    </source>
</evidence>
<dbReference type="InterPro" id="IPR001789">
    <property type="entry name" value="Sig_transdc_resp-reg_receiver"/>
</dbReference>
<dbReference type="RefSeq" id="WP_018527749.1">
    <property type="nucleotide sequence ID" value="NZ_LPWH01000062.1"/>
</dbReference>
<gene>
    <name evidence="10" type="ORF">AU468_06885</name>
</gene>
<dbReference type="InterPro" id="IPR001867">
    <property type="entry name" value="OmpR/PhoB-type_DNA-bd"/>
</dbReference>
<dbReference type="Gene3D" id="3.40.50.2300">
    <property type="match status" value="1"/>
</dbReference>
<name>A0A2S4JRZ5_9SPIO</name>
<keyword evidence="3" id="KW-0805">Transcription regulation</keyword>
<keyword evidence="1 6" id="KW-0597">Phosphoprotein</keyword>
<sequence length="237" mass="26412">MGYVLIVEDEPDILELVRYNLEKEGFSVRGVSSGEAALNQVRKAPPDLIVLDLMLPGVNGWEVCRELKQDVLYRSIPVVMLTARTEDSDVVAGLEVGADDYVTKPFNPKVLMARLRAALRRAGDPGEDRHREERISIHGITIDITRHQVTCKAEAGENHTTAISLSATEFSILEFLSRNPGWVFSRSRIIDAIRGEDYPVTERSVDVQILGLRRKLGTCGQLIETVRGVGYRLKGKD</sequence>
<organism evidence="10 11">
    <name type="scientific">Alkalispirochaeta sphaeroplastigenens</name>
    <dbReference type="NCBI Taxonomy" id="1187066"/>
    <lineage>
        <taxon>Bacteria</taxon>
        <taxon>Pseudomonadati</taxon>
        <taxon>Spirochaetota</taxon>
        <taxon>Spirochaetia</taxon>
        <taxon>Spirochaetales</taxon>
        <taxon>Spirochaetaceae</taxon>
        <taxon>Alkalispirochaeta</taxon>
    </lineage>
</organism>
<dbReference type="PANTHER" id="PTHR48111:SF1">
    <property type="entry name" value="TWO-COMPONENT RESPONSE REGULATOR ORR33"/>
    <property type="match status" value="1"/>
</dbReference>
<accession>A0A2S4JRZ5</accession>
<comment type="caution">
    <text evidence="10">The sequence shown here is derived from an EMBL/GenBank/DDBJ whole genome shotgun (WGS) entry which is preliminary data.</text>
</comment>
<dbReference type="GO" id="GO:0000156">
    <property type="term" value="F:phosphorelay response regulator activity"/>
    <property type="evidence" value="ECO:0007669"/>
    <property type="project" value="TreeGrafter"/>
</dbReference>
<feature type="modified residue" description="4-aspartylphosphate" evidence="6">
    <location>
        <position position="52"/>
    </location>
</feature>
<feature type="DNA-binding region" description="OmpR/PhoB-type" evidence="7">
    <location>
        <begin position="132"/>
        <end position="235"/>
    </location>
</feature>
<dbReference type="SUPFAM" id="SSF46894">
    <property type="entry name" value="C-terminal effector domain of the bipartite response regulators"/>
    <property type="match status" value="1"/>
</dbReference>
<dbReference type="PROSITE" id="PS50110">
    <property type="entry name" value="RESPONSE_REGULATORY"/>
    <property type="match status" value="1"/>
</dbReference>
<dbReference type="FunFam" id="3.40.50.2300:FF:000001">
    <property type="entry name" value="DNA-binding response regulator PhoB"/>
    <property type="match status" value="1"/>
</dbReference>
<keyword evidence="5" id="KW-0804">Transcription</keyword>
<dbReference type="SUPFAM" id="SSF52172">
    <property type="entry name" value="CheY-like"/>
    <property type="match status" value="1"/>
</dbReference>
<dbReference type="CDD" id="cd00383">
    <property type="entry name" value="trans_reg_C"/>
    <property type="match status" value="1"/>
</dbReference>
<dbReference type="InterPro" id="IPR016032">
    <property type="entry name" value="Sig_transdc_resp-reg_C-effctor"/>
</dbReference>
<protein>
    <submittedName>
        <fullName evidence="10">ArsR family transcriptional regulator</fullName>
    </submittedName>
</protein>
<keyword evidence="4 7" id="KW-0238">DNA-binding</keyword>
<dbReference type="SMART" id="SM00862">
    <property type="entry name" value="Trans_reg_C"/>
    <property type="match status" value="1"/>
</dbReference>
<keyword evidence="11" id="KW-1185">Reference proteome</keyword>
<evidence type="ECO:0000256" key="6">
    <source>
        <dbReference type="PROSITE-ProRule" id="PRU00169"/>
    </source>
</evidence>
<dbReference type="Pfam" id="PF00072">
    <property type="entry name" value="Response_reg"/>
    <property type="match status" value="1"/>
</dbReference>
<dbReference type="GO" id="GO:0032993">
    <property type="term" value="C:protein-DNA complex"/>
    <property type="evidence" value="ECO:0007669"/>
    <property type="project" value="TreeGrafter"/>
</dbReference>
<dbReference type="SMART" id="SM00448">
    <property type="entry name" value="REC"/>
    <property type="match status" value="1"/>
</dbReference>
<dbReference type="EMBL" id="LPWH01000062">
    <property type="protein sequence ID" value="POR02307.1"/>
    <property type="molecule type" value="Genomic_DNA"/>
</dbReference>
<evidence type="ECO:0000256" key="3">
    <source>
        <dbReference type="ARBA" id="ARBA00023015"/>
    </source>
</evidence>
<dbReference type="InterPro" id="IPR011006">
    <property type="entry name" value="CheY-like_superfamily"/>
</dbReference>
<dbReference type="GO" id="GO:0006355">
    <property type="term" value="P:regulation of DNA-templated transcription"/>
    <property type="evidence" value="ECO:0007669"/>
    <property type="project" value="InterPro"/>
</dbReference>
<dbReference type="Proteomes" id="UP000237350">
    <property type="component" value="Unassembled WGS sequence"/>
</dbReference>
<dbReference type="InterPro" id="IPR039420">
    <property type="entry name" value="WalR-like"/>
</dbReference>
<evidence type="ECO:0000313" key="11">
    <source>
        <dbReference type="Proteomes" id="UP000237350"/>
    </source>
</evidence>
<proteinExistence type="predicted"/>
<dbReference type="GO" id="GO:0000976">
    <property type="term" value="F:transcription cis-regulatory region binding"/>
    <property type="evidence" value="ECO:0007669"/>
    <property type="project" value="TreeGrafter"/>
</dbReference>
<feature type="domain" description="OmpR/PhoB-type" evidence="9">
    <location>
        <begin position="132"/>
        <end position="235"/>
    </location>
</feature>
<evidence type="ECO:0000259" key="8">
    <source>
        <dbReference type="PROSITE" id="PS50110"/>
    </source>
</evidence>
<dbReference type="OrthoDB" id="341603at2"/>
<dbReference type="Pfam" id="PF00486">
    <property type="entry name" value="Trans_reg_C"/>
    <property type="match status" value="1"/>
</dbReference>
<keyword evidence="2" id="KW-0902">Two-component regulatory system</keyword>
<evidence type="ECO:0000313" key="10">
    <source>
        <dbReference type="EMBL" id="POR02307.1"/>
    </source>
</evidence>
<evidence type="ECO:0000256" key="5">
    <source>
        <dbReference type="ARBA" id="ARBA00023163"/>
    </source>
</evidence>
<dbReference type="Gene3D" id="1.10.10.10">
    <property type="entry name" value="Winged helix-like DNA-binding domain superfamily/Winged helix DNA-binding domain"/>
    <property type="match status" value="1"/>
</dbReference>
<dbReference type="PANTHER" id="PTHR48111">
    <property type="entry name" value="REGULATOR OF RPOS"/>
    <property type="match status" value="1"/>
</dbReference>
<evidence type="ECO:0000256" key="1">
    <source>
        <dbReference type="ARBA" id="ARBA00022553"/>
    </source>
</evidence>
<dbReference type="Gene3D" id="6.10.250.690">
    <property type="match status" value="1"/>
</dbReference>
<dbReference type="InterPro" id="IPR036388">
    <property type="entry name" value="WH-like_DNA-bd_sf"/>
</dbReference>
<feature type="domain" description="Response regulatory" evidence="8">
    <location>
        <begin position="3"/>
        <end position="119"/>
    </location>
</feature>